<dbReference type="Gene3D" id="2.60.40.1080">
    <property type="match status" value="1"/>
</dbReference>
<dbReference type="InterPro" id="IPR036582">
    <property type="entry name" value="Mao_N_sf"/>
</dbReference>
<evidence type="ECO:0000259" key="2">
    <source>
        <dbReference type="Pfam" id="PF07833"/>
    </source>
</evidence>
<dbReference type="RefSeq" id="WP_213517268.1">
    <property type="nucleotide sequence ID" value="NZ_BOSE01000006.1"/>
</dbReference>
<dbReference type="AlphaFoldDB" id="A0A919YPJ2"/>
<evidence type="ECO:0000313" key="3">
    <source>
        <dbReference type="EMBL" id="GIP17683.1"/>
    </source>
</evidence>
<reference evidence="3" key="1">
    <citation type="submission" date="2021-03" db="EMBL/GenBank/DDBJ databases">
        <title>Antimicrobial resistance genes in bacteria isolated from Japanese honey, and their potential for conferring macrolide and lincosamide resistance in the American foulbrood pathogen Paenibacillus larvae.</title>
        <authorList>
            <person name="Okamoto M."/>
            <person name="Kumagai M."/>
            <person name="Kanamori H."/>
            <person name="Takamatsu D."/>
        </authorList>
    </citation>
    <scope>NUCLEOTIDE SEQUENCE</scope>
    <source>
        <strain evidence="3">J40TS1</strain>
    </source>
</reference>
<feature type="domain" description="Copper amine oxidase-like N-terminal" evidence="2">
    <location>
        <begin position="403"/>
        <end position="497"/>
    </location>
</feature>
<comment type="caution">
    <text evidence="3">The sequence shown here is derived from an EMBL/GenBank/DDBJ whole genome shotgun (WGS) entry which is preliminary data.</text>
</comment>
<evidence type="ECO:0000256" key="1">
    <source>
        <dbReference type="SAM" id="SignalP"/>
    </source>
</evidence>
<keyword evidence="1" id="KW-0732">Signal</keyword>
<gene>
    <name evidence="3" type="ORF">J40TS1_33250</name>
</gene>
<name>A0A919YPJ2_9BACL</name>
<dbReference type="Gene3D" id="3.30.457.10">
    <property type="entry name" value="Copper amine oxidase-like, N-terminal domain"/>
    <property type="match status" value="1"/>
</dbReference>
<organism evidence="3 4">
    <name type="scientific">Paenibacillus montaniterrae</name>
    <dbReference type="NCBI Taxonomy" id="429341"/>
    <lineage>
        <taxon>Bacteria</taxon>
        <taxon>Bacillati</taxon>
        <taxon>Bacillota</taxon>
        <taxon>Bacilli</taxon>
        <taxon>Bacillales</taxon>
        <taxon>Paenibacillaceae</taxon>
        <taxon>Paenibacillus</taxon>
    </lineage>
</organism>
<dbReference type="Pfam" id="PF07833">
    <property type="entry name" value="Cu_amine_oxidN1"/>
    <property type="match status" value="1"/>
</dbReference>
<dbReference type="InterPro" id="IPR012854">
    <property type="entry name" value="Cu_amine_oxidase-like_N"/>
</dbReference>
<protein>
    <recommendedName>
        <fullName evidence="2">Copper amine oxidase-like N-terminal domain-containing protein</fullName>
    </recommendedName>
</protein>
<proteinExistence type="predicted"/>
<sequence length="666" mass="73434">MKKALLTAIIFCLIMIGLPQAMAHASTNTVKVKEVKGDAILLEDGTLWLKKPQKGFTKYQTNAATIRSQDSSPDSIGLTEKGELVYWGDKNTPTVDKKQTNIKQLDGNYYVKHDGTVWNTDGQQYTNYSDVVILGNGAFFNKKGELRNSSDGYVLATVDDPESIVSLKATEDFIAFLDKNGKVTALSDYDFEVIDGVVVYNTYVVAENAVSIDFHPSDALIVTKKDGTAWITAIEGTYKDKFKLVEQIKDIKDAVQVSDYYGTLAYDPEAGRDSDETIIVTTERNKPQWLVKHKDGSWKIYRDNKVYPIEAPTITGLSLTASNSKLAVGNTVSFKPVQTYSNGYKETLSGAKLTFDKPYLVKALSNGSYKAVAVGETKVSVTENGSSKSVTISISASSNLTGAVSKDNTTYLPLVSVFKALGATVSNKDGKTFDVSLGDTKLQLKTGQKKAKLNGKDITLNQAVQVHNGTTVFPAALLTKASIAKLDWDSKYKKMKITIGKAALVVESAETAAIEKKEKQGNLTQFINKSYWVNRYSDWERFMKLTVTDIVPTSGDNFQVVFKNANGKTYKMKETSRDFVSGILNDSDTFLSFDPYKKYSWSTSTWNMIKAEKIAVGMSKTQVELSWGRPSSTSKLSSSGITVEVWRYGTQYVSFTNGIVQSIYTY</sequence>
<evidence type="ECO:0000313" key="4">
    <source>
        <dbReference type="Proteomes" id="UP000683139"/>
    </source>
</evidence>
<feature type="chain" id="PRO_5037019723" description="Copper amine oxidase-like N-terminal domain-containing protein" evidence="1">
    <location>
        <begin position="24"/>
        <end position="666"/>
    </location>
</feature>
<dbReference type="Proteomes" id="UP000683139">
    <property type="component" value="Unassembled WGS sequence"/>
</dbReference>
<keyword evidence="4" id="KW-1185">Reference proteome</keyword>
<feature type="signal peptide" evidence="1">
    <location>
        <begin position="1"/>
        <end position="23"/>
    </location>
</feature>
<dbReference type="SUPFAM" id="SSF55383">
    <property type="entry name" value="Copper amine oxidase, domain N"/>
    <property type="match status" value="1"/>
</dbReference>
<accession>A0A919YPJ2</accession>
<dbReference type="EMBL" id="BOSE01000006">
    <property type="protein sequence ID" value="GIP17683.1"/>
    <property type="molecule type" value="Genomic_DNA"/>
</dbReference>